<evidence type="ECO:0000256" key="1">
    <source>
        <dbReference type="ARBA" id="ARBA00009986"/>
    </source>
</evidence>
<evidence type="ECO:0000313" key="6">
    <source>
        <dbReference type="EMBL" id="PVY39439.1"/>
    </source>
</evidence>
<dbReference type="AlphaFoldDB" id="A0A2U1ASN4"/>
<dbReference type="PROSITE" id="PS00687">
    <property type="entry name" value="ALDEHYDE_DEHYDR_GLU"/>
    <property type="match status" value="1"/>
</dbReference>
<dbReference type="InterPro" id="IPR015590">
    <property type="entry name" value="Aldehyde_DH_dom"/>
</dbReference>
<comment type="caution">
    <text evidence="6">The sequence shown here is derived from an EMBL/GenBank/DDBJ whole genome shotgun (WGS) entry which is preliminary data.</text>
</comment>
<evidence type="ECO:0000259" key="5">
    <source>
        <dbReference type="Pfam" id="PF00171"/>
    </source>
</evidence>
<dbReference type="Gene3D" id="3.40.309.10">
    <property type="entry name" value="Aldehyde Dehydrogenase, Chain A, domain 2"/>
    <property type="match status" value="1"/>
</dbReference>
<protein>
    <submittedName>
        <fullName evidence="6">Aldehyde dehydrogenase</fullName>
    </submittedName>
</protein>
<feature type="active site" evidence="3">
    <location>
        <position position="275"/>
    </location>
</feature>
<comment type="similarity">
    <text evidence="1 4">Belongs to the aldehyde dehydrogenase family.</text>
</comment>
<dbReference type="Proteomes" id="UP000245466">
    <property type="component" value="Unassembled WGS sequence"/>
</dbReference>
<gene>
    <name evidence="6" type="ORF">C8E01_11146</name>
</gene>
<dbReference type="InterPro" id="IPR016162">
    <property type="entry name" value="Ald_DH_N"/>
</dbReference>
<evidence type="ECO:0000313" key="7">
    <source>
        <dbReference type="Proteomes" id="UP000245466"/>
    </source>
</evidence>
<dbReference type="SUPFAM" id="SSF53720">
    <property type="entry name" value="ALDH-like"/>
    <property type="match status" value="1"/>
</dbReference>
<reference evidence="6 7" key="1">
    <citation type="submission" date="2018-04" db="EMBL/GenBank/DDBJ databases">
        <title>Genomic Encyclopedia of Type Strains, Phase IV (KMG-IV): sequencing the most valuable type-strain genomes for metagenomic binning, comparative biology and taxonomic classification.</title>
        <authorList>
            <person name="Goeker M."/>
        </authorList>
    </citation>
    <scope>NUCLEOTIDE SEQUENCE [LARGE SCALE GENOMIC DNA]</scope>
    <source>
        <strain evidence="6 7">DSM 100231</strain>
    </source>
</reference>
<sequence>MSTTVLEPILKNGKADKKQYKFPQLKGKELPRDNFIGGQFVPPIKGEYFDNISPINGKVFAQAARSTKEDVELALDAAHEAFKTWSKTSAKDRSNTLLRVAQTIEDNLEYLATVDTIDNGKPIRETRAADLPLVVDHFRYFAGVIRSEEGGVSEHDENTVSIVLHEPIGVVGQIIPWNFPLLMAAWKIAPALAAGNTIVLKPAEQTPTSILALVELLTDVLPAGVLNVVNGFGAEVGKALGTSPRISKLAFTGSTATGKLIMQYASENIIPSTMELGGKSPNIFFPTVMDADDEFFDKALEGAAFFALNQGEICSAPTRLLVHESIADAFTARVIERVKAIKAGNPLDGETMIGAQVSKPQYDKILNYIKIGKEEGAEVLVGGEPQKLEGELADGYYIQPTILKGHNKMRVFQEEIFGPVVALTTFKTTEEAIEIANDTIYGLGAGVWTRDAHEMYQVPRAIQAGRVWVNQYHTYPAHAPFGGYKQSGYGRENHKMMLDHYRQTKNMLISYDKKKQGFF</sequence>
<dbReference type="InterPro" id="IPR029510">
    <property type="entry name" value="Ald_DH_CS_GLU"/>
</dbReference>
<dbReference type="InterPro" id="IPR016161">
    <property type="entry name" value="Ald_DH/histidinol_DH"/>
</dbReference>
<organism evidence="6 7">
    <name type="scientific">Pontibacter virosus</name>
    <dbReference type="NCBI Taxonomy" id="1765052"/>
    <lineage>
        <taxon>Bacteria</taxon>
        <taxon>Pseudomonadati</taxon>
        <taxon>Bacteroidota</taxon>
        <taxon>Cytophagia</taxon>
        <taxon>Cytophagales</taxon>
        <taxon>Hymenobacteraceae</taxon>
        <taxon>Pontibacter</taxon>
    </lineage>
</organism>
<name>A0A2U1ASN4_9BACT</name>
<dbReference type="InterPro" id="IPR016163">
    <property type="entry name" value="Ald_DH_C"/>
</dbReference>
<accession>A0A2U1ASN4</accession>
<proteinExistence type="inferred from homology"/>
<dbReference type="PANTHER" id="PTHR43111:SF1">
    <property type="entry name" value="ALDEHYDE DEHYDROGENASE B-RELATED"/>
    <property type="match status" value="1"/>
</dbReference>
<keyword evidence="2 4" id="KW-0560">Oxidoreductase</keyword>
<dbReference type="Pfam" id="PF00171">
    <property type="entry name" value="Aldedh"/>
    <property type="match status" value="1"/>
</dbReference>
<dbReference type="FunFam" id="3.40.605.10:FF:000001">
    <property type="entry name" value="Aldehyde dehydrogenase 1"/>
    <property type="match status" value="1"/>
</dbReference>
<keyword evidence="7" id="KW-1185">Reference proteome</keyword>
<dbReference type="PROSITE" id="PS00070">
    <property type="entry name" value="ALDEHYDE_DEHYDR_CYS"/>
    <property type="match status" value="1"/>
</dbReference>
<evidence type="ECO:0000256" key="2">
    <source>
        <dbReference type="ARBA" id="ARBA00023002"/>
    </source>
</evidence>
<dbReference type="Gene3D" id="3.40.605.10">
    <property type="entry name" value="Aldehyde Dehydrogenase, Chain A, domain 1"/>
    <property type="match status" value="1"/>
</dbReference>
<dbReference type="CDD" id="cd07559">
    <property type="entry name" value="ALDH_ACDHII_AcoD-like"/>
    <property type="match status" value="1"/>
</dbReference>
<dbReference type="InterPro" id="IPR016160">
    <property type="entry name" value="Ald_DH_CS_CYS"/>
</dbReference>
<dbReference type="EMBL" id="QEKI01000011">
    <property type="protein sequence ID" value="PVY39439.1"/>
    <property type="molecule type" value="Genomic_DNA"/>
</dbReference>
<dbReference type="RefSeq" id="WP_207774904.1">
    <property type="nucleotide sequence ID" value="NZ_QEKI01000011.1"/>
</dbReference>
<dbReference type="PANTHER" id="PTHR43111">
    <property type="entry name" value="ALDEHYDE DEHYDROGENASE B-RELATED"/>
    <property type="match status" value="1"/>
</dbReference>
<dbReference type="GO" id="GO:0004030">
    <property type="term" value="F:aldehyde dehydrogenase [NAD(P)+] activity"/>
    <property type="evidence" value="ECO:0007669"/>
    <property type="project" value="UniProtKB-ARBA"/>
</dbReference>
<dbReference type="FunFam" id="3.40.309.10:FF:000012">
    <property type="entry name" value="Betaine aldehyde dehydrogenase"/>
    <property type="match status" value="1"/>
</dbReference>
<evidence type="ECO:0000256" key="4">
    <source>
        <dbReference type="RuleBase" id="RU003345"/>
    </source>
</evidence>
<evidence type="ECO:0000256" key="3">
    <source>
        <dbReference type="PROSITE-ProRule" id="PRU10007"/>
    </source>
</evidence>
<feature type="domain" description="Aldehyde dehydrogenase" evidence="5">
    <location>
        <begin position="47"/>
        <end position="506"/>
    </location>
</feature>